<organism evidence="1">
    <name type="scientific">marine metagenome</name>
    <dbReference type="NCBI Taxonomy" id="408172"/>
    <lineage>
        <taxon>unclassified sequences</taxon>
        <taxon>metagenomes</taxon>
        <taxon>ecological metagenomes</taxon>
    </lineage>
</organism>
<reference evidence="1" key="1">
    <citation type="submission" date="2018-05" db="EMBL/GenBank/DDBJ databases">
        <authorList>
            <person name="Lanie J.A."/>
            <person name="Ng W.-L."/>
            <person name="Kazmierczak K.M."/>
            <person name="Andrzejewski T.M."/>
            <person name="Davidsen T.M."/>
            <person name="Wayne K.J."/>
            <person name="Tettelin H."/>
            <person name="Glass J.I."/>
            <person name="Rusch D."/>
            <person name="Podicherti R."/>
            <person name="Tsui H.-C.T."/>
            <person name="Winkler M.E."/>
        </authorList>
    </citation>
    <scope>NUCLEOTIDE SEQUENCE</scope>
</reference>
<dbReference type="EMBL" id="UINC01130742">
    <property type="protein sequence ID" value="SVD11998.1"/>
    <property type="molecule type" value="Genomic_DNA"/>
</dbReference>
<proteinExistence type="predicted"/>
<dbReference type="AlphaFoldDB" id="A0A382SS35"/>
<protein>
    <submittedName>
        <fullName evidence="1">Uncharacterized protein</fullName>
    </submittedName>
</protein>
<evidence type="ECO:0000313" key="1">
    <source>
        <dbReference type="EMBL" id="SVD11998.1"/>
    </source>
</evidence>
<gene>
    <name evidence="1" type="ORF">METZ01_LOCUS364852</name>
</gene>
<accession>A0A382SS35</accession>
<sequence length="31" mass="3387">MVVFLIDAFFDLSFPKSGLLDESTLNPTPTA</sequence>
<name>A0A382SS35_9ZZZZ</name>